<dbReference type="AlphaFoldDB" id="A0A853BKD2"/>
<dbReference type="EMBL" id="JACCFO010000001">
    <property type="protein sequence ID" value="NYI95713.1"/>
    <property type="molecule type" value="Genomic_DNA"/>
</dbReference>
<reference evidence="2 3" key="1">
    <citation type="submission" date="2020-07" db="EMBL/GenBank/DDBJ databases">
        <title>Sequencing the genomes of 1000 actinobacteria strains.</title>
        <authorList>
            <person name="Klenk H.-P."/>
        </authorList>
    </citation>
    <scope>NUCLEOTIDE SEQUENCE [LARGE SCALE GENOMIC DNA]</scope>
    <source>
        <strain evidence="2 3">DSM 45927</strain>
    </source>
</reference>
<evidence type="ECO:0000256" key="1">
    <source>
        <dbReference type="SAM" id="Phobius"/>
    </source>
</evidence>
<evidence type="ECO:0000313" key="2">
    <source>
        <dbReference type="EMBL" id="NYI95713.1"/>
    </source>
</evidence>
<keyword evidence="1" id="KW-0812">Transmembrane</keyword>
<name>A0A853BKD2_9ACTN</name>
<sequence length="244" mass="26003">MAHAVRAFGRNDLIGLRRDSMLRFLVVAPFIYLAVLRFTLPPLTAMLDERYGFELTPYHPLIVSMFLVLGPVGVLGSLAGLMLLEEKDSRTLQALRVTPVAMPVFALYRVATLVAVTTVFVTVAVALSGFMPAAGLPGTAAAGLCAALTAAVVAVLMALAGRNKVEGLAVIRAVGTLLFALPVLPWFLPGAWGLAFGVLPSYWAAKVFWVTAEGGAVWPWLLGGIAVNGAYLILLVRGFARRNR</sequence>
<organism evidence="2 3">
    <name type="scientific">Streptomonospora nanhaiensis</name>
    <dbReference type="NCBI Taxonomy" id="1323731"/>
    <lineage>
        <taxon>Bacteria</taxon>
        <taxon>Bacillati</taxon>
        <taxon>Actinomycetota</taxon>
        <taxon>Actinomycetes</taxon>
        <taxon>Streptosporangiales</taxon>
        <taxon>Nocardiopsidaceae</taxon>
        <taxon>Streptomonospora</taxon>
    </lineage>
</organism>
<keyword evidence="3" id="KW-1185">Reference proteome</keyword>
<feature type="transmembrane region" description="Helical" evidence="1">
    <location>
        <begin position="173"/>
        <end position="197"/>
    </location>
</feature>
<gene>
    <name evidence="2" type="ORF">HNR12_001990</name>
</gene>
<keyword evidence="1" id="KW-0472">Membrane</keyword>
<dbReference type="RefSeq" id="WP_179767194.1">
    <property type="nucleotide sequence ID" value="NZ_JACCFO010000001.1"/>
</dbReference>
<dbReference type="Proteomes" id="UP000575985">
    <property type="component" value="Unassembled WGS sequence"/>
</dbReference>
<feature type="transmembrane region" description="Helical" evidence="1">
    <location>
        <begin position="139"/>
        <end position="161"/>
    </location>
</feature>
<accession>A0A853BKD2</accession>
<feature type="transmembrane region" description="Helical" evidence="1">
    <location>
        <begin position="60"/>
        <end position="84"/>
    </location>
</feature>
<feature type="transmembrane region" description="Helical" evidence="1">
    <location>
        <begin position="105"/>
        <end position="127"/>
    </location>
</feature>
<comment type="caution">
    <text evidence="2">The sequence shown here is derived from an EMBL/GenBank/DDBJ whole genome shotgun (WGS) entry which is preliminary data.</text>
</comment>
<protein>
    <submittedName>
        <fullName evidence="2">Fluoroquinolone transport system permease protein</fullName>
    </submittedName>
</protein>
<keyword evidence="1" id="KW-1133">Transmembrane helix</keyword>
<feature type="transmembrane region" description="Helical" evidence="1">
    <location>
        <begin position="21"/>
        <end position="40"/>
    </location>
</feature>
<feature type="transmembrane region" description="Helical" evidence="1">
    <location>
        <begin position="217"/>
        <end position="240"/>
    </location>
</feature>
<proteinExistence type="predicted"/>
<evidence type="ECO:0000313" key="3">
    <source>
        <dbReference type="Proteomes" id="UP000575985"/>
    </source>
</evidence>